<organism evidence="1 2">
    <name type="scientific">Nemania bipapillata</name>
    <dbReference type="NCBI Taxonomy" id="110536"/>
    <lineage>
        <taxon>Eukaryota</taxon>
        <taxon>Fungi</taxon>
        <taxon>Dikarya</taxon>
        <taxon>Ascomycota</taxon>
        <taxon>Pezizomycotina</taxon>
        <taxon>Sordariomycetes</taxon>
        <taxon>Xylariomycetidae</taxon>
        <taxon>Xylariales</taxon>
        <taxon>Xylariaceae</taxon>
        <taxon>Nemania</taxon>
    </lineage>
</organism>
<sequence length="132" mass="14907">MSNMIHKSVLLIGYRSSIPMPQYFRERFGTPEEIRAKLAHDQHRIQRAGITSVMYQLNELDQEKGLRELEGLLRKGNYDAIGIGAGVRLHPDYTALFETIVNMCRTIAPSAPLMFNDGPDGSADTSEWNLEL</sequence>
<comment type="caution">
    <text evidence="1">The sequence shown here is derived from an EMBL/GenBank/DDBJ whole genome shotgun (WGS) entry which is preliminary data.</text>
</comment>
<dbReference type="Proteomes" id="UP001153334">
    <property type="component" value="Unassembled WGS sequence"/>
</dbReference>
<evidence type="ECO:0000313" key="2">
    <source>
        <dbReference type="Proteomes" id="UP001153334"/>
    </source>
</evidence>
<name>A0ACC2J950_9PEZI</name>
<gene>
    <name evidence="1" type="ORF">ONZ43_g405</name>
</gene>
<reference evidence="1" key="1">
    <citation type="submission" date="2022-11" db="EMBL/GenBank/DDBJ databases">
        <title>Genome Sequence of Nemania bipapillata.</title>
        <authorList>
            <person name="Buettner E."/>
        </authorList>
    </citation>
    <scope>NUCLEOTIDE SEQUENCE</scope>
    <source>
        <strain evidence="1">CP14</strain>
    </source>
</reference>
<keyword evidence="2" id="KW-1185">Reference proteome</keyword>
<protein>
    <submittedName>
        <fullName evidence="1">Uncharacterized protein</fullName>
    </submittedName>
</protein>
<accession>A0ACC2J950</accession>
<dbReference type="EMBL" id="JAPESX010000050">
    <property type="protein sequence ID" value="KAJ8123703.1"/>
    <property type="molecule type" value="Genomic_DNA"/>
</dbReference>
<proteinExistence type="predicted"/>
<evidence type="ECO:0000313" key="1">
    <source>
        <dbReference type="EMBL" id="KAJ8123703.1"/>
    </source>
</evidence>